<dbReference type="OrthoDB" id="2864435at2"/>
<keyword evidence="1" id="KW-0472">Membrane</keyword>
<name>W4PZX3_9BACI</name>
<dbReference type="AlphaFoldDB" id="W4PZX3"/>
<keyword evidence="3" id="KW-1185">Reference proteome</keyword>
<reference evidence="2" key="1">
    <citation type="journal article" date="2014" name="Genome Announc.">
        <title>Draft Genome Sequences of Three Alkaliphilic Bacillus Strains, Bacillus wakoensis JCM 9140T, Bacillus akibai JCM 9157T, and Bacillus hemicellulosilyticus JCM 9152T.</title>
        <authorList>
            <person name="Yuki M."/>
            <person name="Oshima K."/>
            <person name="Suda W."/>
            <person name="Oshida Y."/>
            <person name="Kitamura K."/>
            <person name="Iida T."/>
            <person name="Hattori M."/>
            <person name="Ohkuma M."/>
        </authorList>
    </citation>
    <scope>NUCLEOTIDE SEQUENCE [LARGE SCALE GENOMIC DNA]</scope>
    <source>
        <strain evidence="2">JCM 9140</strain>
    </source>
</reference>
<organism evidence="2 3">
    <name type="scientific">Halalkalibacter wakoensis JCM 9140</name>
    <dbReference type="NCBI Taxonomy" id="1236970"/>
    <lineage>
        <taxon>Bacteria</taxon>
        <taxon>Bacillati</taxon>
        <taxon>Bacillota</taxon>
        <taxon>Bacilli</taxon>
        <taxon>Bacillales</taxon>
        <taxon>Bacillaceae</taxon>
        <taxon>Halalkalibacter</taxon>
    </lineage>
</organism>
<protein>
    <submittedName>
        <fullName evidence="2">Uncharacterized protein</fullName>
    </submittedName>
</protein>
<evidence type="ECO:0000313" key="3">
    <source>
        <dbReference type="Proteomes" id="UP000018890"/>
    </source>
</evidence>
<feature type="transmembrane region" description="Helical" evidence="1">
    <location>
        <begin position="36"/>
        <end position="53"/>
    </location>
</feature>
<sequence length="189" mass="21755">MNVIFDVSWHLFHWFLIAMALIGVAVLLSFFMKNKILIFVTLLILVTATIFAIDQTRYSTFEELFEDQLHDDSTVKAMSIAINDISGQIPNTEVRATIEDESIIHAILEDFSELELKKDEDALYSDNRYTIAITINNEVREGVSRISDLYIDVDYHSLNGYEIISNTNHLQTIESLIEHEKVEWVPVND</sequence>
<dbReference type="Proteomes" id="UP000018890">
    <property type="component" value="Unassembled WGS sequence"/>
</dbReference>
<gene>
    <name evidence="2" type="ORF">JCM9140_1377</name>
</gene>
<keyword evidence="1" id="KW-0812">Transmembrane</keyword>
<dbReference type="EMBL" id="BAUT01000009">
    <property type="protein sequence ID" value="GAE25386.1"/>
    <property type="molecule type" value="Genomic_DNA"/>
</dbReference>
<accession>W4PZX3</accession>
<evidence type="ECO:0000256" key="1">
    <source>
        <dbReference type="SAM" id="Phobius"/>
    </source>
</evidence>
<keyword evidence="1" id="KW-1133">Transmembrane helix</keyword>
<comment type="caution">
    <text evidence="2">The sequence shown here is derived from an EMBL/GenBank/DDBJ whole genome shotgun (WGS) entry which is preliminary data.</text>
</comment>
<evidence type="ECO:0000313" key="2">
    <source>
        <dbReference type="EMBL" id="GAE25386.1"/>
    </source>
</evidence>
<feature type="transmembrane region" description="Helical" evidence="1">
    <location>
        <begin position="12"/>
        <end position="31"/>
    </location>
</feature>
<proteinExistence type="predicted"/>
<dbReference type="STRING" id="1236970.JCM9140_1377"/>
<dbReference type="RefSeq" id="WP_034743719.1">
    <property type="nucleotide sequence ID" value="NZ_BAUT01000009.1"/>
</dbReference>